<dbReference type="PANTHER" id="PTHR43317">
    <property type="entry name" value="THERMOSPERMINE SYNTHASE ACAULIS5"/>
    <property type="match status" value="1"/>
</dbReference>
<evidence type="ECO:0000259" key="7">
    <source>
        <dbReference type="PROSITE" id="PS51006"/>
    </source>
</evidence>
<gene>
    <name evidence="5" type="primary">speE</name>
    <name evidence="8" type="ORF">SAMN04488135_103323</name>
</gene>
<keyword evidence="9" id="KW-1185">Reference proteome</keyword>
<accession>A0A1M5TCH8</accession>
<keyword evidence="4 5" id="KW-0620">Polyamine biosynthesis</keyword>
<comment type="caution">
    <text evidence="5">Lacks conserved residue(s) required for the propagation of feature annotation.</text>
</comment>
<feature type="binding site" evidence="5">
    <location>
        <position position="190"/>
    </location>
    <ligand>
        <name>S-methyl-5'-thioadenosine</name>
        <dbReference type="ChEBI" id="CHEBI:17509"/>
    </ligand>
</feature>
<evidence type="ECO:0000256" key="1">
    <source>
        <dbReference type="ARBA" id="ARBA00007867"/>
    </source>
</evidence>
<dbReference type="EMBL" id="FQXE01000003">
    <property type="protein sequence ID" value="SHH48053.1"/>
    <property type="molecule type" value="Genomic_DNA"/>
</dbReference>
<dbReference type="GO" id="GO:0008295">
    <property type="term" value="P:spermidine biosynthetic process"/>
    <property type="evidence" value="ECO:0007669"/>
    <property type="project" value="UniProtKB-UniRule"/>
</dbReference>
<dbReference type="InterPro" id="IPR030374">
    <property type="entry name" value="PABS"/>
</dbReference>
<evidence type="ECO:0000256" key="6">
    <source>
        <dbReference type="PROSITE-ProRule" id="PRU00354"/>
    </source>
</evidence>
<dbReference type="CDD" id="cd02440">
    <property type="entry name" value="AdoMet_MTases"/>
    <property type="match status" value="1"/>
</dbReference>
<dbReference type="RefSeq" id="WP_084135876.1">
    <property type="nucleotide sequence ID" value="NZ_FQXE01000003.1"/>
</dbReference>
<reference evidence="8 9" key="1">
    <citation type="submission" date="2016-11" db="EMBL/GenBank/DDBJ databases">
        <authorList>
            <person name="Jaros S."/>
            <person name="Januszkiewicz K."/>
            <person name="Wedrychowicz H."/>
        </authorList>
    </citation>
    <scope>NUCLEOTIDE SEQUENCE [LARGE SCALE GENOMIC DNA]</scope>
    <source>
        <strain evidence="8 9">CGMCC 1.10190</strain>
    </source>
</reference>
<dbReference type="OrthoDB" id="9761985at2"/>
<keyword evidence="3 5" id="KW-0745">Spermidine biosynthesis</keyword>
<keyword evidence="2 5" id="KW-0808">Transferase</keyword>
<organism evidence="8 9">
    <name type="scientific">Pollutimonas bauzanensis</name>
    <dbReference type="NCBI Taxonomy" id="658167"/>
    <lineage>
        <taxon>Bacteria</taxon>
        <taxon>Pseudomonadati</taxon>
        <taxon>Pseudomonadota</taxon>
        <taxon>Betaproteobacteria</taxon>
        <taxon>Burkholderiales</taxon>
        <taxon>Alcaligenaceae</taxon>
        <taxon>Pollutimonas</taxon>
    </lineage>
</organism>
<dbReference type="PROSITE" id="PS51006">
    <property type="entry name" value="PABS_2"/>
    <property type="match status" value="1"/>
</dbReference>
<dbReference type="AlphaFoldDB" id="A0A1M5TCH8"/>
<protein>
    <recommendedName>
        <fullName evidence="5">Polyamine aminopropyltransferase</fullName>
    </recommendedName>
    <alternativeName>
        <fullName evidence="5">Putrescine aminopropyltransferase</fullName>
        <shortName evidence="5">PAPT</shortName>
    </alternativeName>
    <alternativeName>
        <fullName evidence="5">Spermidine synthase</fullName>
        <shortName evidence="5">SPDS</shortName>
        <shortName evidence="5">SPDSY</shortName>
        <ecNumber evidence="5">2.5.1.16</ecNumber>
    </alternativeName>
</protein>
<feature type="domain" description="PABS" evidence="7">
    <location>
        <begin position="18"/>
        <end position="270"/>
    </location>
</feature>
<dbReference type="PANTHER" id="PTHR43317:SF1">
    <property type="entry name" value="THERMOSPERMINE SYNTHASE ACAULIS5"/>
    <property type="match status" value="1"/>
</dbReference>
<comment type="function">
    <text evidence="5">Catalyzes the irreversible transfer of a propylamine group from the amino donor S-adenosylmethioninamine (decarboxy-AdoMet) to putrescine (1,4-diaminobutane) to yield spermidine.</text>
</comment>
<evidence type="ECO:0000256" key="4">
    <source>
        <dbReference type="ARBA" id="ARBA00023115"/>
    </source>
</evidence>
<dbReference type="STRING" id="658167.SAMN04488135_103323"/>
<dbReference type="GO" id="GO:0010487">
    <property type="term" value="F:thermospermine synthase activity"/>
    <property type="evidence" value="ECO:0007669"/>
    <property type="project" value="UniProtKB-ARBA"/>
</dbReference>
<proteinExistence type="inferred from homology"/>
<comment type="similarity">
    <text evidence="1 5">Belongs to the spermidine/spermine synthase family.</text>
</comment>
<evidence type="ECO:0000313" key="8">
    <source>
        <dbReference type="EMBL" id="SHH48053.1"/>
    </source>
</evidence>
<dbReference type="Pfam" id="PF01564">
    <property type="entry name" value="Spermine_synth"/>
    <property type="match status" value="1"/>
</dbReference>
<dbReference type="Gene3D" id="3.40.50.150">
    <property type="entry name" value="Vaccinia Virus protein VP39"/>
    <property type="match status" value="1"/>
</dbReference>
<sequence length="300" mass="33415">MRDAMTPSRRFFLFRRLPGCILAACFALLATLTLFRAGAAGVIHTEASEFSPIVVSEYGGERCMKFDGPLPLGRQTCIDLQDPDKMVFDYTRMMMSALFVNPDPQKVLIVGLGGGTLSRALGKALPGAVIDTVEIDPAVVKVAQRFFGYEQGPAQRVFLEDGRAFIERAHRDGQRYDMVMLDAFDTDYIPAHLLTREFLRHVRAILTPDGVLVANTFSASTVYDSESTTYADVFGRFFNLRGGNRVIIAVRGTLPDHARLRRNADAVAGKLRPFGIDVNRQLRMFSLDRDWDEKAPVLTD</sequence>
<evidence type="ECO:0000256" key="5">
    <source>
        <dbReference type="HAMAP-Rule" id="MF_00198"/>
    </source>
</evidence>
<dbReference type="Proteomes" id="UP000184226">
    <property type="component" value="Unassembled WGS sequence"/>
</dbReference>
<feature type="binding site" evidence="5">
    <location>
        <position position="134"/>
    </location>
    <ligand>
        <name>S-methyl-5'-thioadenosine</name>
        <dbReference type="ChEBI" id="CHEBI:17509"/>
    </ligand>
</feature>
<dbReference type="InterPro" id="IPR001045">
    <property type="entry name" value="Spermi_synthase"/>
</dbReference>
<dbReference type="SUPFAM" id="SSF53335">
    <property type="entry name" value="S-adenosyl-L-methionine-dependent methyltransferases"/>
    <property type="match status" value="1"/>
</dbReference>
<evidence type="ECO:0000313" key="9">
    <source>
        <dbReference type="Proteomes" id="UP000184226"/>
    </source>
</evidence>
<feature type="active site" description="Proton acceptor" evidence="5 6">
    <location>
        <position position="182"/>
    </location>
</feature>
<dbReference type="UniPathway" id="UPA00248">
    <property type="reaction ID" value="UER00314"/>
</dbReference>
<name>A0A1M5TCH8_9BURK</name>
<dbReference type="EC" id="2.5.1.16" evidence="5"/>
<dbReference type="InterPro" id="IPR029063">
    <property type="entry name" value="SAM-dependent_MTases_sf"/>
</dbReference>
<dbReference type="HAMAP" id="MF_00198">
    <property type="entry name" value="Spermidine_synth"/>
    <property type="match status" value="1"/>
</dbReference>
<dbReference type="NCBIfam" id="NF037959">
    <property type="entry name" value="MFS_SpdSyn"/>
    <property type="match status" value="1"/>
</dbReference>
<evidence type="ECO:0000256" key="3">
    <source>
        <dbReference type="ARBA" id="ARBA00023066"/>
    </source>
</evidence>
<dbReference type="GO" id="GO:0004766">
    <property type="term" value="F:spermidine synthase activity"/>
    <property type="evidence" value="ECO:0007669"/>
    <property type="project" value="UniProtKB-UniRule"/>
</dbReference>
<feature type="binding site" evidence="5">
    <location>
        <begin position="161"/>
        <end position="162"/>
    </location>
    <ligand>
        <name>S-methyl-5'-thioadenosine</name>
        <dbReference type="ChEBI" id="CHEBI:17509"/>
    </ligand>
</feature>
<comment type="pathway">
    <text evidence="5">Amine and polyamine biosynthesis; spermidine biosynthesis; spermidine from putrescine: step 1/1.</text>
</comment>
<evidence type="ECO:0000256" key="2">
    <source>
        <dbReference type="ARBA" id="ARBA00022679"/>
    </source>
</evidence>
<comment type="catalytic activity">
    <reaction evidence="5">
        <text>S-adenosyl 3-(methylsulfanyl)propylamine + putrescine = S-methyl-5'-thioadenosine + spermidine + H(+)</text>
        <dbReference type="Rhea" id="RHEA:12721"/>
        <dbReference type="ChEBI" id="CHEBI:15378"/>
        <dbReference type="ChEBI" id="CHEBI:17509"/>
        <dbReference type="ChEBI" id="CHEBI:57443"/>
        <dbReference type="ChEBI" id="CHEBI:57834"/>
        <dbReference type="ChEBI" id="CHEBI:326268"/>
        <dbReference type="EC" id="2.5.1.16"/>
    </reaction>
</comment>
<comment type="subunit">
    <text evidence="5">Homodimer or homotetramer.</text>
</comment>